<dbReference type="Pfam" id="PF03807">
    <property type="entry name" value="F420_oxidored"/>
    <property type="match status" value="1"/>
</dbReference>
<dbReference type="NCBIfam" id="TIGR00112">
    <property type="entry name" value="proC"/>
    <property type="match status" value="1"/>
</dbReference>
<dbReference type="GO" id="GO:0004735">
    <property type="term" value="F:pyrroline-5-carboxylate reductase activity"/>
    <property type="evidence" value="ECO:0007669"/>
    <property type="project" value="UniProtKB-EC"/>
</dbReference>
<dbReference type="GO" id="GO:0055129">
    <property type="term" value="P:L-proline biosynthetic process"/>
    <property type="evidence" value="ECO:0007669"/>
    <property type="project" value="TreeGrafter"/>
</dbReference>
<keyword evidence="5" id="KW-0641">Proline biosynthesis</keyword>
<dbReference type="SUPFAM" id="SSF51735">
    <property type="entry name" value="NAD(P)-binding Rossmann-fold domains"/>
    <property type="match status" value="1"/>
</dbReference>
<keyword evidence="3" id="KW-0963">Cytoplasm</keyword>
<dbReference type="EMBL" id="UOFS01000049">
    <property type="protein sequence ID" value="VAX01379.1"/>
    <property type="molecule type" value="Genomic_DNA"/>
</dbReference>
<name>A0A3B1A6K1_9ZZZZ</name>
<comment type="similarity">
    <text evidence="2">Belongs to the pyrroline-5-carboxylate reductase family.</text>
</comment>
<evidence type="ECO:0000256" key="5">
    <source>
        <dbReference type="ARBA" id="ARBA00022650"/>
    </source>
</evidence>
<comment type="pathway">
    <text evidence="1">Amino-acid biosynthesis; L-proline biosynthesis; L-proline from L-glutamate 5-semialdehyde: step 1/1.</text>
</comment>
<dbReference type="FunFam" id="1.10.3730.10:FF:000001">
    <property type="entry name" value="Pyrroline-5-carboxylate reductase"/>
    <property type="match status" value="1"/>
</dbReference>
<keyword evidence="6" id="KW-0521">NADP</keyword>
<evidence type="ECO:0000256" key="3">
    <source>
        <dbReference type="ARBA" id="ARBA00022490"/>
    </source>
</evidence>
<organism evidence="10">
    <name type="scientific">hydrothermal vent metagenome</name>
    <dbReference type="NCBI Taxonomy" id="652676"/>
    <lineage>
        <taxon>unclassified sequences</taxon>
        <taxon>metagenomes</taxon>
        <taxon>ecological metagenomes</taxon>
    </lineage>
</organism>
<feature type="domain" description="Pyrroline-5-carboxylate reductase dimerisation" evidence="9">
    <location>
        <begin position="164"/>
        <end position="268"/>
    </location>
</feature>
<dbReference type="FunFam" id="3.40.50.720:FF:000105">
    <property type="entry name" value="Pyrroline-5-carboxylate reductase"/>
    <property type="match status" value="1"/>
</dbReference>
<evidence type="ECO:0000313" key="10">
    <source>
        <dbReference type="EMBL" id="VAX01379.1"/>
    </source>
</evidence>
<dbReference type="InterPro" id="IPR000304">
    <property type="entry name" value="Pyrroline-COOH_reductase"/>
</dbReference>
<feature type="domain" description="Pyrroline-5-carboxylate reductase catalytic N-terminal" evidence="8">
    <location>
        <begin position="6"/>
        <end position="100"/>
    </location>
</feature>
<sequence length="274" mass="29186">MDKNNKIAFLGGGNMARSLISGLLKSGINANQLCVSDPDESHRALLHADFAIATGSSNQEAVSNADIVVFAVKPQVLKKVINELKLEATSNKLFISIAAGIPEPTIQKWLNFDAAIVRCMPNTPALVESGATALFANNKVSTEQHAAAESIMRAVGLTVWLDKESDMDAVTALSGSGPAYFFYVMQAMEQSAIKMGLNPETARILCLQTALGAAKLAIEVKQDPAELRQKVTSPGGTTEAAIEEFDKGAMMELFSRGLFAAQQRAKTLADELGD</sequence>
<reference evidence="10" key="1">
    <citation type="submission" date="2018-06" db="EMBL/GenBank/DDBJ databases">
        <authorList>
            <person name="Zhirakovskaya E."/>
        </authorList>
    </citation>
    <scope>NUCLEOTIDE SEQUENCE</scope>
</reference>
<dbReference type="Gene3D" id="3.40.50.720">
    <property type="entry name" value="NAD(P)-binding Rossmann-like Domain"/>
    <property type="match status" value="1"/>
</dbReference>
<accession>A0A3B1A6K1</accession>
<evidence type="ECO:0000256" key="4">
    <source>
        <dbReference type="ARBA" id="ARBA00022605"/>
    </source>
</evidence>
<evidence type="ECO:0000259" key="8">
    <source>
        <dbReference type="Pfam" id="PF03807"/>
    </source>
</evidence>
<dbReference type="PANTHER" id="PTHR11645">
    <property type="entry name" value="PYRROLINE-5-CARBOXYLATE REDUCTASE"/>
    <property type="match status" value="1"/>
</dbReference>
<dbReference type="PROSITE" id="PS00521">
    <property type="entry name" value="P5CR"/>
    <property type="match status" value="1"/>
</dbReference>
<evidence type="ECO:0000256" key="2">
    <source>
        <dbReference type="ARBA" id="ARBA00005525"/>
    </source>
</evidence>
<dbReference type="EC" id="1.5.1.2" evidence="10"/>
<dbReference type="HAMAP" id="MF_01925">
    <property type="entry name" value="P5C_reductase"/>
    <property type="match status" value="1"/>
</dbReference>
<dbReference type="InterPro" id="IPR028939">
    <property type="entry name" value="P5C_Rdtase_cat_N"/>
</dbReference>
<dbReference type="PIRSF" id="PIRSF000193">
    <property type="entry name" value="Pyrrol-5-carb_rd"/>
    <property type="match status" value="1"/>
</dbReference>
<protein>
    <submittedName>
        <fullName evidence="10">Pyrroline-5-carboxylate reductase</fullName>
        <ecNumber evidence="10">1.5.1.2</ecNumber>
    </submittedName>
</protein>
<dbReference type="PANTHER" id="PTHR11645:SF0">
    <property type="entry name" value="PYRROLINE-5-CARBOXYLATE REDUCTASE 3"/>
    <property type="match status" value="1"/>
</dbReference>
<evidence type="ECO:0000256" key="7">
    <source>
        <dbReference type="ARBA" id="ARBA00023002"/>
    </source>
</evidence>
<dbReference type="Gene3D" id="1.10.3730.10">
    <property type="entry name" value="ProC C-terminal domain-like"/>
    <property type="match status" value="1"/>
</dbReference>
<evidence type="ECO:0000256" key="1">
    <source>
        <dbReference type="ARBA" id="ARBA00005205"/>
    </source>
</evidence>
<keyword evidence="7 10" id="KW-0560">Oxidoreductase</keyword>
<gene>
    <name evidence="10" type="ORF">MNBD_GAMMA22-1934</name>
</gene>
<dbReference type="Pfam" id="PF14748">
    <property type="entry name" value="P5CR_dimer"/>
    <property type="match status" value="1"/>
</dbReference>
<dbReference type="InterPro" id="IPR036291">
    <property type="entry name" value="NAD(P)-bd_dom_sf"/>
</dbReference>
<dbReference type="InterPro" id="IPR029036">
    <property type="entry name" value="P5CR_dimer"/>
</dbReference>
<evidence type="ECO:0000259" key="9">
    <source>
        <dbReference type="Pfam" id="PF14748"/>
    </source>
</evidence>
<dbReference type="InterPro" id="IPR053790">
    <property type="entry name" value="P5CR-like_CS"/>
</dbReference>
<dbReference type="AlphaFoldDB" id="A0A3B1A6K1"/>
<keyword evidence="4" id="KW-0028">Amino-acid biosynthesis</keyword>
<dbReference type="SUPFAM" id="SSF48179">
    <property type="entry name" value="6-phosphogluconate dehydrogenase C-terminal domain-like"/>
    <property type="match status" value="1"/>
</dbReference>
<evidence type="ECO:0000256" key="6">
    <source>
        <dbReference type="ARBA" id="ARBA00022857"/>
    </source>
</evidence>
<proteinExistence type="inferred from homology"/>
<dbReference type="InterPro" id="IPR008927">
    <property type="entry name" value="6-PGluconate_DH-like_C_sf"/>
</dbReference>